<dbReference type="PANTHER" id="PTHR34975">
    <property type="entry name" value="SPORE GERMINATION PROTEIN A2"/>
    <property type="match status" value="1"/>
</dbReference>
<comment type="similarity">
    <text evidence="2">Belongs to the amino acid-polyamine-organocation (APC) superfamily. Spore germination protein (SGP) (TC 2.A.3.9) family.</text>
</comment>
<dbReference type="AlphaFoldDB" id="A0A6N8F2Y8"/>
<feature type="transmembrane region" description="Helical" evidence="8">
    <location>
        <begin position="81"/>
        <end position="102"/>
    </location>
</feature>
<keyword evidence="5 8" id="KW-0812">Transmembrane</keyword>
<evidence type="ECO:0000313" key="9">
    <source>
        <dbReference type="EMBL" id="MUG24852.1"/>
    </source>
</evidence>
<keyword evidence="3" id="KW-0813">Transport</keyword>
<dbReference type="InterPro" id="IPR004761">
    <property type="entry name" value="Spore_GerAB"/>
</dbReference>
<dbReference type="GO" id="GO:0009847">
    <property type="term" value="P:spore germination"/>
    <property type="evidence" value="ECO:0007669"/>
    <property type="project" value="InterPro"/>
</dbReference>
<organism evidence="9 10">
    <name type="scientific">Paenibacillus macerans</name>
    <name type="common">Bacillus macerans</name>
    <dbReference type="NCBI Taxonomy" id="44252"/>
    <lineage>
        <taxon>Bacteria</taxon>
        <taxon>Bacillati</taxon>
        <taxon>Bacillota</taxon>
        <taxon>Bacilli</taxon>
        <taxon>Bacillales</taxon>
        <taxon>Paenibacillaceae</taxon>
        <taxon>Paenibacillus</taxon>
    </lineage>
</organism>
<feature type="transmembrane region" description="Helical" evidence="8">
    <location>
        <begin position="188"/>
        <end position="208"/>
    </location>
</feature>
<gene>
    <name evidence="9" type="ORF">GNQ08_21010</name>
</gene>
<evidence type="ECO:0000256" key="3">
    <source>
        <dbReference type="ARBA" id="ARBA00022448"/>
    </source>
</evidence>
<accession>A0A6N8F2Y8</accession>
<dbReference type="OrthoDB" id="2078716at2"/>
<feature type="transmembrane region" description="Helical" evidence="8">
    <location>
        <begin position="148"/>
        <end position="168"/>
    </location>
</feature>
<dbReference type="Gene3D" id="1.20.1740.10">
    <property type="entry name" value="Amino acid/polyamine transporter I"/>
    <property type="match status" value="1"/>
</dbReference>
<feature type="transmembrane region" description="Helical" evidence="8">
    <location>
        <begin position="12"/>
        <end position="34"/>
    </location>
</feature>
<comment type="caution">
    <text evidence="9">The sequence shown here is derived from an EMBL/GenBank/DDBJ whole genome shotgun (WGS) entry which is preliminary data.</text>
</comment>
<evidence type="ECO:0000256" key="8">
    <source>
        <dbReference type="SAM" id="Phobius"/>
    </source>
</evidence>
<dbReference type="Proteomes" id="UP000442469">
    <property type="component" value="Unassembled WGS sequence"/>
</dbReference>
<evidence type="ECO:0000256" key="4">
    <source>
        <dbReference type="ARBA" id="ARBA00022544"/>
    </source>
</evidence>
<feature type="transmembrane region" description="Helical" evidence="8">
    <location>
        <begin position="220"/>
        <end position="244"/>
    </location>
</feature>
<feature type="transmembrane region" description="Helical" evidence="8">
    <location>
        <begin position="122"/>
        <end position="139"/>
    </location>
</feature>
<evidence type="ECO:0000256" key="5">
    <source>
        <dbReference type="ARBA" id="ARBA00022692"/>
    </source>
</evidence>
<keyword evidence="6 8" id="KW-1133">Transmembrane helix</keyword>
<proteinExistence type="inferred from homology"/>
<reference evidence="9 10" key="1">
    <citation type="submission" date="2019-11" db="EMBL/GenBank/DDBJ databases">
        <title>Draft genome sequences of five Paenibacillus species of dairy origin.</title>
        <authorList>
            <person name="Olajide A.M."/>
            <person name="Chen S."/>
            <person name="Lapointe G."/>
        </authorList>
    </citation>
    <scope>NUCLEOTIDE SEQUENCE [LARGE SCALE GENOMIC DNA]</scope>
    <source>
        <strain evidence="9 10">3CT49</strain>
    </source>
</reference>
<feature type="transmembrane region" description="Helical" evidence="8">
    <location>
        <begin position="339"/>
        <end position="360"/>
    </location>
</feature>
<evidence type="ECO:0000256" key="6">
    <source>
        <dbReference type="ARBA" id="ARBA00022989"/>
    </source>
</evidence>
<keyword evidence="7 8" id="KW-0472">Membrane</keyword>
<dbReference type="PANTHER" id="PTHR34975:SF2">
    <property type="entry name" value="SPORE GERMINATION PROTEIN A2"/>
    <property type="match status" value="1"/>
</dbReference>
<protein>
    <submittedName>
        <fullName evidence="9">Endospore germination permease</fullName>
    </submittedName>
</protein>
<feature type="transmembrane region" description="Helical" evidence="8">
    <location>
        <begin position="309"/>
        <end position="327"/>
    </location>
</feature>
<evidence type="ECO:0000256" key="2">
    <source>
        <dbReference type="ARBA" id="ARBA00007998"/>
    </source>
</evidence>
<feature type="transmembrane region" description="Helical" evidence="8">
    <location>
        <begin position="275"/>
        <end position="297"/>
    </location>
</feature>
<feature type="transmembrane region" description="Helical" evidence="8">
    <location>
        <begin position="40"/>
        <end position="61"/>
    </location>
</feature>
<evidence type="ECO:0000313" key="10">
    <source>
        <dbReference type="Proteomes" id="UP000442469"/>
    </source>
</evidence>
<keyword evidence="4" id="KW-0309">Germination</keyword>
<name>A0A6N8F2Y8_PAEMA</name>
<dbReference type="GO" id="GO:0016020">
    <property type="term" value="C:membrane"/>
    <property type="evidence" value="ECO:0007669"/>
    <property type="project" value="UniProtKB-SubCell"/>
</dbReference>
<sequence>MLNEVQISVRQLTIITIFFTVGSAILITPSGMVQSARQDAWIAGLIGIGVGLLTVWFMCKLVNLYPQKNLIEILETLLGKWVGKTVSLLFISSLFLGAPAAVLNDLGDFMTTQMMPETPIEAIIILFGTVILMGVRLGIEVVARSAELLFPWFVLLYLLLVLLVSFNIDPRQLQPVLENGFPPIWQAVLTFISVAFLPHISLLLILPASVNRPAQFGKGIVLGSLVGSLMLVIVIILSILVLGVEITSKSLFPSYVLAQKIDIGHFLQRVETIVAVMWFFSLYFRITLYMSSITVSLAQIFNLKDYRPLVWPLGMLLIVMSFVVYPNVPFRQAWDARTWPPYILTVGLLLPLLLLTIHGLRRLFKKKQTKQA</sequence>
<evidence type="ECO:0000256" key="1">
    <source>
        <dbReference type="ARBA" id="ARBA00004141"/>
    </source>
</evidence>
<dbReference type="Pfam" id="PF03845">
    <property type="entry name" value="Spore_permease"/>
    <property type="match status" value="1"/>
</dbReference>
<evidence type="ECO:0000256" key="7">
    <source>
        <dbReference type="ARBA" id="ARBA00023136"/>
    </source>
</evidence>
<dbReference type="NCBIfam" id="TIGR00912">
    <property type="entry name" value="2A0309"/>
    <property type="match status" value="1"/>
</dbReference>
<dbReference type="EMBL" id="WNZZ01000018">
    <property type="protein sequence ID" value="MUG24852.1"/>
    <property type="molecule type" value="Genomic_DNA"/>
</dbReference>
<comment type="subcellular location">
    <subcellularLocation>
        <location evidence="1">Membrane</location>
        <topology evidence="1">Multi-pass membrane protein</topology>
    </subcellularLocation>
</comment>